<reference evidence="7" key="1">
    <citation type="submission" date="2023-03" db="EMBL/GenBank/DDBJ databases">
        <title>Massive genome expansion in bonnet fungi (Mycena s.s.) driven by repeated elements and novel gene families across ecological guilds.</title>
        <authorList>
            <consortium name="Lawrence Berkeley National Laboratory"/>
            <person name="Harder C.B."/>
            <person name="Miyauchi S."/>
            <person name="Viragh M."/>
            <person name="Kuo A."/>
            <person name="Thoen E."/>
            <person name="Andreopoulos B."/>
            <person name="Lu D."/>
            <person name="Skrede I."/>
            <person name="Drula E."/>
            <person name="Henrissat B."/>
            <person name="Morin E."/>
            <person name="Kohler A."/>
            <person name="Barry K."/>
            <person name="LaButti K."/>
            <person name="Morin E."/>
            <person name="Salamov A."/>
            <person name="Lipzen A."/>
            <person name="Mereny Z."/>
            <person name="Hegedus B."/>
            <person name="Baldrian P."/>
            <person name="Stursova M."/>
            <person name="Weitz H."/>
            <person name="Taylor A."/>
            <person name="Grigoriev I.V."/>
            <person name="Nagy L.G."/>
            <person name="Martin F."/>
            <person name="Kauserud H."/>
        </authorList>
    </citation>
    <scope>NUCLEOTIDE SEQUENCE</scope>
    <source>
        <strain evidence="7">CBHHK200</strain>
    </source>
</reference>
<feature type="transmembrane region" description="Helical" evidence="6">
    <location>
        <begin position="158"/>
        <end position="180"/>
    </location>
</feature>
<dbReference type="PANTHER" id="PTHR31465">
    <property type="entry name" value="PROTEIN RTA1-RELATED"/>
    <property type="match status" value="1"/>
</dbReference>
<evidence type="ECO:0000256" key="2">
    <source>
        <dbReference type="ARBA" id="ARBA00022692"/>
    </source>
</evidence>
<feature type="transmembrane region" description="Helical" evidence="6">
    <location>
        <begin position="123"/>
        <end position="146"/>
    </location>
</feature>
<keyword evidence="2 6" id="KW-0812">Transmembrane</keyword>
<sequence length="308" mass="34601">MVHVVCLDPHDPNYNFLYCPSFPAAVLFSALFGLTTLGHLVQAILYRKKFCWVIIMAGLWEMSGLVLRVLSVLHTTSSAFGTPSQLLILLAPLWINAFLYVLMARLVYFFVPDQRVGGIGARRLSLLFVLLDITAFLMQAGGGSLISSDTPRVALIGIHVYMGGIGLQQLFVLGFVGIVVRFHYKMRRLEGSTEWRRPLHIMYASLGLITTRIIFRLVEFSQGVYTPITEHEAPFYCLEALPMFAALLLWNIFHPGPILVGSNSEFPKKEKKKSKKERKAEQEKEHDMYGLLPVPPPFAATYAPDGRV</sequence>
<dbReference type="InterPro" id="IPR007568">
    <property type="entry name" value="RTA1"/>
</dbReference>
<accession>A0AAD6T420</accession>
<organism evidence="7 8">
    <name type="scientific">Mycena alexandri</name>
    <dbReference type="NCBI Taxonomy" id="1745969"/>
    <lineage>
        <taxon>Eukaryota</taxon>
        <taxon>Fungi</taxon>
        <taxon>Dikarya</taxon>
        <taxon>Basidiomycota</taxon>
        <taxon>Agaricomycotina</taxon>
        <taxon>Agaricomycetes</taxon>
        <taxon>Agaricomycetidae</taxon>
        <taxon>Agaricales</taxon>
        <taxon>Marasmiineae</taxon>
        <taxon>Mycenaceae</taxon>
        <taxon>Mycena</taxon>
    </lineage>
</organism>
<comment type="caution">
    <text evidence="7">The sequence shown here is derived from an EMBL/GenBank/DDBJ whole genome shotgun (WGS) entry which is preliminary data.</text>
</comment>
<evidence type="ECO:0000313" key="8">
    <source>
        <dbReference type="Proteomes" id="UP001218188"/>
    </source>
</evidence>
<comment type="subcellular location">
    <subcellularLocation>
        <location evidence="1">Membrane</location>
        <topology evidence="1">Multi-pass membrane protein</topology>
    </subcellularLocation>
</comment>
<feature type="transmembrane region" description="Helical" evidence="6">
    <location>
        <begin position="52"/>
        <end position="74"/>
    </location>
</feature>
<gene>
    <name evidence="7" type="ORF">C8F04DRAFT_1087946</name>
</gene>
<feature type="transmembrane region" description="Helical" evidence="6">
    <location>
        <begin position="22"/>
        <end position="45"/>
    </location>
</feature>
<evidence type="ECO:0000256" key="4">
    <source>
        <dbReference type="ARBA" id="ARBA00023136"/>
    </source>
</evidence>
<name>A0AAD6T420_9AGAR</name>
<proteinExistence type="predicted"/>
<dbReference type="Pfam" id="PF04479">
    <property type="entry name" value="RTA1"/>
    <property type="match status" value="1"/>
</dbReference>
<evidence type="ECO:0000256" key="3">
    <source>
        <dbReference type="ARBA" id="ARBA00022989"/>
    </source>
</evidence>
<protein>
    <submittedName>
        <fullName evidence="7">RTA1 like protein-domain-containing protein</fullName>
    </submittedName>
</protein>
<keyword evidence="3 6" id="KW-1133">Transmembrane helix</keyword>
<dbReference type="PANTHER" id="PTHR31465:SF15">
    <property type="entry name" value="LIPID TRANSPORTER ATNI-RELATED"/>
    <property type="match status" value="1"/>
</dbReference>
<feature type="compositionally biased region" description="Basic and acidic residues" evidence="5">
    <location>
        <begin position="278"/>
        <end position="288"/>
    </location>
</feature>
<dbReference type="GO" id="GO:0016020">
    <property type="term" value="C:membrane"/>
    <property type="evidence" value="ECO:0007669"/>
    <property type="project" value="UniProtKB-SubCell"/>
</dbReference>
<dbReference type="Proteomes" id="UP001218188">
    <property type="component" value="Unassembled WGS sequence"/>
</dbReference>
<feature type="region of interest" description="Disordered" evidence="5">
    <location>
        <begin position="264"/>
        <end position="308"/>
    </location>
</feature>
<keyword evidence="8" id="KW-1185">Reference proteome</keyword>
<evidence type="ECO:0000256" key="6">
    <source>
        <dbReference type="SAM" id="Phobius"/>
    </source>
</evidence>
<feature type="transmembrane region" description="Helical" evidence="6">
    <location>
        <begin position="86"/>
        <end position="111"/>
    </location>
</feature>
<evidence type="ECO:0000256" key="1">
    <source>
        <dbReference type="ARBA" id="ARBA00004141"/>
    </source>
</evidence>
<keyword evidence="4 6" id="KW-0472">Membrane</keyword>
<dbReference type="AlphaFoldDB" id="A0AAD6T420"/>
<feature type="transmembrane region" description="Helical" evidence="6">
    <location>
        <begin position="233"/>
        <end position="253"/>
    </location>
</feature>
<dbReference type="EMBL" id="JARJCM010000029">
    <property type="protein sequence ID" value="KAJ7038924.1"/>
    <property type="molecule type" value="Genomic_DNA"/>
</dbReference>
<evidence type="ECO:0000313" key="7">
    <source>
        <dbReference type="EMBL" id="KAJ7038924.1"/>
    </source>
</evidence>
<evidence type="ECO:0000256" key="5">
    <source>
        <dbReference type="SAM" id="MobiDB-lite"/>
    </source>
</evidence>
<feature type="transmembrane region" description="Helical" evidence="6">
    <location>
        <begin position="201"/>
        <end position="218"/>
    </location>
</feature>